<feature type="domain" description="4Fe-4S ferredoxin-type" evidence="10">
    <location>
        <begin position="31"/>
        <end position="60"/>
    </location>
</feature>
<sequence>MTYFVGSSCVDCKDQSCVNVCPVDAFHDAIDMLVINPDLCISCSSCETECPEFAISNYDSFQEEEYCFIEINKKLSKSHSRISS</sequence>
<protein>
    <recommendedName>
        <fullName evidence="9">Ferredoxin</fullName>
    </recommendedName>
</protein>
<dbReference type="SUPFAM" id="SSF54862">
    <property type="entry name" value="4Fe-4S ferredoxins"/>
    <property type="match status" value="1"/>
</dbReference>
<keyword evidence="6 9" id="KW-0249">Electron transport</keyword>
<comment type="cofactor">
    <cofactor evidence="1">
        <name>[3Fe-4S] cluster</name>
        <dbReference type="ChEBI" id="CHEBI:21137"/>
    </cofactor>
</comment>
<dbReference type="PRINTS" id="PR00354">
    <property type="entry name" value="7FE8SFRDOXIN"/>
</dbReference>
<gene>
    <name evidence="11" type="ORF">FR932_03880</name>
</gene>
<keyword evidence="12" id="KW-1185">Reference proteome</keyword>
<keyword evidence="7 9" id="KW-0408">Iron</keyword>
<keyword evidence="8 9" id="KW-0411">Iron-sulfur</keyword>
<evidence type="ECO:0000256" key="9">
    <source>
        <dbReference type="RuleBase" id="RU365098"/>
    </source>
</evidence>
<dbReference type="Pfam" id="PF12800">
    <property type="entry name" value="Fer4_4"/>
    <property type="match status" value="1"/>
</dbReference>
<dbReference type="PROSITE" id="PS00198">
    <property type="entry name" value="4FE4S_FER_1"/>
    <property type="match status" value="1"/>
</dbReference>
<dbReference type="PROSITE" id="PS51379">
    <property type="entry name" value="4FE4S_FER_2"/>
    <property type="match status" value="1"/>
</dbReference>
<dbReference type="Gene3D" id="3.30.70.20">
    <property type="match status" value="1"/>
</dbReference>
<dbReference type="InterPro" id="IPR000813">
    <property type="entry name" value="7Fe_ferredoxin"/>
</dbReference>
<dbReference type="InterPro" id="IPR017896">
    <property type="entry name" value="4Fe4S_Fe-S-bd"/>
</dbReference>
<dbReference type="PANTHER" id="PTHR42859">
    <property type="entry name" value="OXIDOREDUCTASE"/>
    <property type="match status" value="1"/>
</dbReference>
<dbReference type="GO" id="GO:0046872">
    <property type="term" value="F:metal ion binding"/>
    <property type="evidence" value="ECO:0007669"/>
    <property type="project" value="UniProtKB-UniRule"/>
</dbReference>
<keyword evidence="5 9" id="KW-0479">Metal-binding</keyword>
<dbReference type="OrthoDB" id="9808559at2"/>
<dbReference type="GO" id="GO:0051539">
    <property type="term" value="F:4 iron, 4 sulfur cluster binding"/>
    <property type="evidence" value="ECO:0007669"/>
    <property type="project" value="UniProtKB-UniRule"/>
</dbReference>
<accession>A0A5J6WIG4</accession>
<evidence type="ECO:0000256" key="1">
    <source>
        <dbReference type="ARBA" id="ARBA00001927"/>
    </source>
</evidence>
<evidence type="ECO:0000256" key="2">
    <source>
        <dbReference type="ARBA" id="ARBA00001966"/>
    </source>
</evidence>
<evidence type="ECO:0000256" key="8">
    <source>
        <dbReference type="ARBA" id="ARBA00023014"/>
    </source>
</evidence>
<reference evidence="11 12" key="1">
    <citation type="submission" date="2019-09" db="EMBL/GenBank/DDBJ databases">
        <title>Hybrid Assembly of the complete Genome of the Deep-Sea Bacterium Moritella marina from long Nanopore and Illumina reads.</title>
        <authorList>
            <person name="Magin S."/>
            <person name="Georgoulis A."/>
            <person name="Papadimitriou K."/>
            <person name="Iliakis G."/>
            <person name="Vorgias C.E."/>
        </authorList>
    </citation>
    <scope>NUCLEOTIDE SEQUENCE [LARGE SCALE GENOMIC DNA]</scope>
    <source>
        <strain evidence="11 12">MP-1</strain>
    </source>
</reference>
<dbReference type="Proteomes" id="UP000327424">
    <property type="component" value="Chromosome"/>
</dbReference>
<evidence type="ECO:0000256" key="5">
    <source>
        <dbReference type="ARBA" id="ARBA00022723"/>
    </source>
</evidence>
<dbReference type="PANTHER" id="PTHR42859:SF2">
    <property type="entry name" value="FERREDOXIN"/>
    <property type="match status" value="1"/>
</dbReference>
<keyword evidence="4 9" id="KW-0004">4Fe-4S</keyword>
<comment type="function">
    <text evidence="9">Ferredoxins are iron-sulfur proteins that transfer electrons in a wide variety of metabolic reactions.</text>
</comment>
<proteinExistence type="predicted"/>
<evidence type="ECO:0000256" key="4">
    <source>
        <dbReference type="ARBA" id="ARBA00022485"/>
    </source>
</evidence>
<keyword evidence="3 9" id="KW-0813">Transport</keyword>
<dbReference type="KEGG" id="mmaa:FR932_03880"/>
<evidence type="ECO:0000259" key="10">
    <source>
        <dbReference type="PROSITE" id="PS51379"/>
    </source>
</evidence>
<organism evidence="11 12">
    <name type="scientific">Moritella marina ATCC 15381</name>
    <dbReference type="NCBI Taxonomy" id="1202962"/>
    <lineage>
        <taxon>Bacteria</taxon>
        <taxon>Pseudomonadati</taxon>
        <taxon>Pseudomonadota</taxon>
        <taxon>Gammaproteobacteria</taxon>
        <taxon>Alteromonadales</taxon>
        <taxon>Moritellaceae</taxon>
        <taxon>Moritella</taxon>
    </lineage>
</organism>
<dbReference type="EMBL" id="CP044399">
    <property type="protein sequence ID" value="QFI37028.1"/>
    <property type="molecule type" value="Genomic_DNA"/>
</dbReference>
<dbReference type="InterPro" id="IPR017900">
    <property type="entry name" value="4Fe4S_Fe_S_CS"/>
</dbReference>
<dbReference type="Pfam" id="PF00037">
    <property type="entry name" value="Fer4"/>
    <property type="match status" value="1"/>
</dbReference>
<comment type="cofactor">
    <cofactor evidence="2 9">
        <name>[4Fe-4S] cluster</name>
        <dbReference type="ChEBI" id="CHEBI:49883"/>
    </cofactor>
</comment>
<dbReference type="RefSeq" id="WP_081588295.1">
    <property type="nucleotide sequence ID" value="NZ_ALOE01000001.1"/>
</dbReference>
<evidence type="ECO:0000256" key="6">
    <source>
        <dbReference type="ARBA" id="ARBA00022982"/>
    </source>
</evidence>
<evidence type="ECO:0000313" key="11">
    <source>
        <dbReference type="EMBL" id="QFI37028.1"/>
    </source>
</evidence>
<evidence type="ECO:0000256" key="7">
    <source>
        <dbReference type="ARBA" id="ARBA00023004"/>
    </source>
</evidence>
<dbReference type="GO" id="GO:0009055">
    <property type="term" value="F:electron transfer activity"/>
    <property type="evidence" value="ECO:0007669"/>
    <property type="project" value="UniProtKB-UniRule"/>
</dbReference>
<name>A0A5J6WIG4_MORMI</name>
<dbReference type="InterPro" id="IPR050294">
    <property type="entry name" value="RnfB_subfamily"/>
</dbReference>
<evidence type="ECO:0000256" key="3">
    <source>
        <dbReference type="ARBA" id="ARBA00022448"/>
    </source>
</evidence>
<evidence type="ECO:0000313" key="12">
    <source>
        <dbReference type="Proteomes" id="UP000327424"/>
    </source>
</evidence>
<dbReference type="AlphaFoldDB" id="A0A5J6WIG4"/>